<comment type="caution">
    <text evidence="2">The sequence shown here is derived from an EMBL/GenBank/DDBJ whole genome shotgun (WGS) entry which is preliminary data.</text>
</comment>
<keyword evidence="1" id="KW-0732">Signal</keyword>
<dbReference type="EMBL" id="DVKT01000073">
    <property type="protein sequence ID" value="HIT40351.1"/>
    <property type="molecule type" value="Genomic_DNA"/>
</dbReference>
<reference evidence="2" key="2">
    <citation type="journal article" date="2021" name="PeerJ">
        <title>Extensive microbial diversity within the chicken gut microbiome revealed by metagenomics and culture.</title>
        <authorList>
            <person name="Gilroy R."/>
            <person name="Ravi A."/>
            <person name="Getino M."/>
            <person name="Pursley I."/>
            <person name="Horton D.L."/>
            <person name="Alikhan N.F."/>
            <person name="Baker D."/>
            <person name="Gharbi K."/>
            <person name="Hall N."/>
            <person name="Watson M."/>
            <person name="Adriaenssens E.M."/>
            <person name="Foster-Nyarko E."/>
            <person name="Jarju S."/>
            <person name="Secka A."/>
            <person name="Antonio M."/>
            <person name="Oren A."/>
            <person name="Chaudhuri R.R."/>
            <person name="La Ragione R."/>
            <person name="Hildebrand F."/>
            <person name="Pallen M.J."/>
        </authorList>
    </citation>
    <scope>NUCLEOTIDE SEQUENCE</scope>
    <source>
        <strain evidence="2">21143</strain>
    </source>
</reference>
<name>A0A9D1GGI3_9BACT</name>
<evidence type="ECO:0000313" key="3">
    <source>
        <dbReference type="Proteomes" id="UP000886722"/>
    </source>
</evidence>
<dbReference type="Pfam" id="PF16266">
    <property type="entry name" value="DUF4919"/>
    <property type="match status" value="1"/>
</dbReference>
<feature type="signal peptide" evidence="1">
    <location>
        <begin position="1"/>
        <end position="18"/>
    </location>
</feature>
<protein>
    <submittedName>
        <fullName evidence="2">DUF4919 domain-containing protein</fullName>
    </submittedName>
</protein>
<accession>A0A9D1GGI3</accession>
<dbReference type="InterPro" id="IPR032578">
    <property type="entry name" value="DUF4919"/>
</dbReference>
<evidence type="ECO:0000256" key="1">
    <source>
        <dbReference type="SAM" id="SignalP"/>
    </source>
</evidence>
<gene>
    <name evidence="2" type="ORF">IAD06_10025</name>
</gene>
<reference evidence="2" key="1">
    <citation type="submission" date="2020-10" db="EMBL/GenBank/DDBJ databases">
        <authorList>
            <person name="Gilroy R."/>
        </authorList>
    </citation>
    <scope>NUCLEOTIDE SEQUENCE</scope>
    <source>
        <strain evidence="2">21143</strain>
    </source>
</reference>
<evidence type="ECO:0000313" key="2">
    <source>
        <dbReference type="EMBL" id="HIT40351.1"/>
    </source>
</evidence>
<dbReference type="Proteomes" id="UP000886722">
    <property type="component" value="Unassembled WGS sequence"/>
</dbReference>
<feature type="chain" id="PRO_5038426671" evidence="1">
    <location>
        <begin position="19"/>
        <end position="236"/>
    </location>
</feature>
<sequence length="236" mass="27688">MKKLVFFLCLFVPCVSWAVTRPHTGPDTLAMSVPDMSAVRLAVQDRTSPYYYPVLMDRYLRRDTTLTADDYRYLYLGYSFQEDYNPYRVSFYNTAIDTLYNRCSHTPEECKELVRYAHRILADNPFDLRRMAVLVYANNLLDNESEVLFWQARIHHLVDAIISTGDGCTPETAWYIIEPVHAYDLLNTLGVIAESYDFCPPCYDYIQVYDLIGNARGFYFNVSRILEEYQRKFVDE</sequence>
<proteinExistence type="predicted"/>
<dbReference type="AlphaFoldDB" id="A0A9D1GGI3"/>
<organism evidence="2 3">
    <name type="scientific">Candidatus Caccoplasma intestinavium</name>
    <dbReference type="NCBI Taxonomy" id="2840716"/>
    <lineage>
        <taxon>Bacteria</taxon>
        <taxon>Pseudomonadati</taxon>
        <taxon>Bacteroidota</taxon>
        <taxon>Bacteroidia</taxon>
        <taxon>Bacteroidales</taxon>
        <taxon>Bacteroidaceae</taxon>
        <taxon>Bacteroidaceae incertae sedis</taxon>
        <taxon>Candidatus Caccoplasma</taxon>
    </lineage>
</organism>